<organism evidence="2 3">
    <name type="scientific">Advenella incenata</name>
    <dbReference type="NCBI Taxonomy" id="267800"/>
    <lineage>
        <taxon>Bacteria</taxon>
        <taxon>Pseudomonadati</taxon>
        <taxon>Pseudomonadota</taxon>
        <taxon>Betaproteobacteria</taxon>
        <taxon>Burkholderiales</taxon>
        <taxon>Alcaligenaceae</taxon>
    </lineage>
</organism>
<evidence type="ECO:0000313" key="3">
    <source>
        <dbReference type="Proteomes" id="UP000293398"/>
    </source>
</evidence>
<dbReference type="OrthoDB" id="5292292at2"/>
<dbReference type="InterPro" id="IPR051531">
    <property type="entry name" value="N-acetyltransferase"/>
</dbReference>
<reference evidence="2 3" key="1">
    <citation type="submission" date="2019-02" db="EMBL/GenBank/DDBJ databases">
        <title>Genomic Encyclopedia of Type Strains, Phase IV (KMG-IV): sequencing the most valuable type-strain genomes for metagenomic binning, comparative biology and taxonomic classification.</title>
        <authorList>
            <person name="Goeker M."/>
        </authorList>
    </citation>
    <scope>NUCLEOTIDE SEQUENCE [LARGE SCALE GENOMIC DNA]</scope>
    <source>
        <strain evidence="2 3">DSM 23814</strain>
    </source>
</reference>
<dbReference type="InterPro" id="IPR016181">
    <property type="entry name" value="Acyl_CoA_acyltransferase"/>
</dbReference>
<dbReference type="AlphaFoldDB" id="A0A4Q7V6D3"/>
<feature type="domain" description="N-acetyltransferase" evidence="1">
    <location>
        <begin position="15"/>
        <end position="171"/>
    </location>
</feature>
<dbReference type="EMBL" id="SHKO01000004">
    <property type="protein sequence ID" value="RZT92146.1"/>
    <property type="molecule type" value="Genomic_DNA"/>
</dbReference>
<dbReference type="GO" id="GO:0016747">
    <property type="term" value="F:acyltransferase activity, transferring groups other than amino-acyl groups"/>
    <property type="evidence" value="ECO:0007669"/>
    <property type="project" value="InterPro"/>
</dbReference>
<dbReference type="Proteomes" id="UP000293398">
    <property type="component" value="Unassembled WGS sequence"/>
</dbReference>
<protein>
    <recommendedName>
        <fullName evidence="1">N-acetyltransferase domain-containing protein</fullName>
    </recommendedName>
</protein>
<proteinExistence type="predicted"/>
<dbReference type="PROSITE" id="PS51186">
    <property type="entry name" value="GNAT"/>
    <property type="match status" value="1"/>
</dbReference>
<dbReference type="PANTHER" id="PTHR43792:SF1">
    <property type="entry name" value="N-ACETYLTRANSFERASE DOMAIN-CONTAINING PROTEIN"/>
    <property type="match status" value="1"/>
</dbReference>
<evidence type="ECO:0000259" key="1">
    <source>
        <dbReference type="PROSITE" id="PS51186"/>
    </source>
</evidence>
<accession>A0A4Q7V6D3</accession>
<dbReference type="PANTHER" id="PTHR43792">
    <property type="entry name" value="GNAT FAMILY, PUTATIVE (AFU_ORTHOLOGUE AFUA_3G00765)-RELATED-RELATED"/>
    <property type="match status" value="1"/>
</dbReference>
<dbReference type="SUPFAM" id="SSF55729">
    <property type="entry name" value="Acyl-CoA N-acyltransferases (Nat)"/>
    <property type="match status" value="1"/>
</dbReference>
<gene>
    <name evidence="2" type="ORF">EV681_4054</name>
</gene>
<comment type="caution">
    <text evidence="2">The sequence shown here is derived from an EMBL/GenBank/DDBJ whole genome shotgun (WGS) entry which is preliminary data.</text>
</comment>
<keyword evidence="3" id="KW-1185">Reference proteome</keyword>
<sequence>MTTFSHSFSMTSTRLILSSFTEADAQDAWSCQTPTLARYMEWDMSPNEEAFRHVWQGWLSGFEKGTDFVFSIRLVRHNQFLGLCGVHSANTGSPELGIWIREDEHGNGYGREAVQTLGVWARATLNPDILVYPVAEENRASRRIAQSMGGVIVQREQARKFVRLTYHIACP</sequence>
<dbReference type="InterPro" id="IPR000182">
    <property type="entry name" value="GNAT_dom"/>
</dbReference>
<dbReference type="Pfam" id="PF13302">
    <property type="entry name" value="Acetyltransf_3"/>
    <property type="match status" value="1"/>
</dbReference>
<evidence type="ECO:0000313" key="2">
    <source>
        <dbReference type="EMBL" id="RZT92146.1"/>
    </source>
</evidence>
<name>A0A4Q7V6D3_9BURK</name>
<dbReference type="RefSeq" id="WP_128396224.1">
    <property type="nucleotide sequence ID" value="NZ_SHKO01000004.1"/>
</dbReference>
<dbReference type="Gene3D" id="3.40.630.30">
    <property type="match status" value="1"/>
</dbReference>